<proteinExistence type="predicted"/>
<dbReference type="AlphaFoldDB" id="A0A2P5FJP4"/>
<sequence>MAVIMGVREIKEEGPKSLLKLSPFVTFATSSTSKLAIWAIWVGLQHACIHRILSKSSKVFRLTAVLHVIFPHHLNLFIRISSLSRQKTLETLETDSAFGILRDCRDTRGKVTETDCVFGVNQDQWNATPTFQ</sequence>
<accession>A0A2P5FJP4</accession>
<comment type="caution">
    <text evidence="1">The sequence shown here is derived from an EMBL/GenBank/DDBJ whole genome shotgun (WGS) entry which is preliminary data.</text>
</comment>
<evidence type="ECO:0000313" key="1">
    <source>
        <dbReference type="EMBL" id="PON98018.1"/>
    </source>
</evidence>
<dbReference type="Proteomes" id="UP000237000">
    <property type="component" value="Unassembled WGS sequence"/>
</dbReference>
<dbReference type="EMBL" id="JXTC01000027">
    <property type="protein sequence ID" value="PON98018.1"/>
    <property type="molecule type" value="Genomic_DNA"/>
</dbReference>
<protein>
    <submittedName>
        <fullName evidence="1">Uncharacterized protein</fullName>
    </submittedName>
</protein>
<dbReference type="InParanoid" id="A0A2P5FJP4"/>
<organism evidence="1 2">
    <name type="scientific">Trema orientale</name>
    <name type="common">Charcoal tree</name>
    <name type="synonym">Celtis orientalis</name>
    <dbReference type="NCBI Taxonomy" id="63057"/>
    <lineage>
        <taxon>Eukaryota</taxon>
        <taxon>Viridiplantae</taxon>
        <taxon>Streptophyta</taxon>
        <taxon>Embryophyta</taxon>
        <taxon>Tracheophyta</taxon>
        <taxon>Spermatophyta</taxon>
        <taxon>Magnoliopsida</taxon>
        <taxon>eudicotyledons</taxon>
        <taxon>Gunneridae</taxon>
        <taxon>Pentapetalae</taxon>
        <taxon>rosids</taxon>
        <taxon>fabids</taxon>
        <taxon>Rosales</taxon>
        <taxon>Cannabaceae</taxon>
        <taxon>Trema</taxon>
    </lineage>
</organism>
<dbReference type="OrthoDB" id="10300102at2759"/>
<name>A0A2P5FJP4_TREOI</name>
<reference evidence="2" key="1">
    <citation type="submission" date="2016-06" db="EMBL/GenBank/DDBJ databases">
        <title>Parallel loss of symbiosis genes in relatives of nitrogen-fixing non-legume Parasponia.</title>
        <authorList>
            <person name="Van Velzen R."/>
            <person name="Holmer R."/>
            <person name="Bu F."/>
            <person name="Rutten L."/>
            <person name="Van Zeijl A."/>
            <person name="Liu W."/>
            <person name="Santuari L."/>
            <person name="Cao Q."/>
            <person name="Sharma T."/>
            <person name="Shen D."/>
            <person name="Roswanjaya Y."/>
            <person name="Wardhani T."/>
            <person name="Kalhor M.S."/>
            <person name="Jansen J."/>
            <person name="Van den Hoogen J."/>
            <person name="Gungor B."/>
            <person name="Hartog M."/>
            <person name="Hontelez J."/>
            <person name="Verver J."/>
            <person name="Yang W.-C."/>
            <person name="Schijlen E."/>
            <person name="Repin R."/>
            <person name="Schilthuizen M."/>
            <person name="Schranz E."/>
            <person name="Heidstra R."/>
            <person name="Miyata K."/>
            <person name="Fedorova E."/>
            <person name="Kohlen W."/>
            <person name="Bisseling T."/>
            <person name="Smit S."/>
            <person name="Geurts R."/>
        </authorList>
    </citation>
    <scope>NUCLEOTIDE SEQUENCE [LARGE SCALE GENOMIC DNA]</scope>
    <source>
        <strain evidence="2">cv. RG33-2</strain>
    </source>
</reference>
<keyword evidence="2" id="KW-1185">Reference proteome</keyword>
<gene>
    <name evidence="1" type="ORF">TorRG33x02_060920</name>
</gene>
<evidence type="ECO:0000313" key="2">
    <source>
        <dbReference type="Proteomes" id="UP000237000"/>
    </source>
</evidence>